<keyword evidence="3" id="KW-1185">Reference proteome</keyword>
<dbReference type="EMBL" id="JAOYOD010000001">
    <property type="protein sequence ID" value="MCV9386107.1"/>
    <property type="molecule type" value="Genomic_DNA"/>
</dbReference>
<feature type="transmembrane region" description="Helical" evidence="1">
    <location>
        <begin position="37"/>
        <end position="61"/>
    </location>
</feature>
<dbReference type="Proteomes" id="UP001300692">
    <property type="component" value="Unassembled WGS sequence"/>
</dbReference>
<dbReference type="RefSeq" id="WP_264136892.1">
    <property type="nucleotide sequence ID" value="NZ_JAOYOD010000001.1"/>
</dbReference>
<evidence type="ECO:0000256" key="1">
    <source>
        <dbReference type="SAM" id="Phobius"/>
    </source>
</evidence>
<gene>
    <name evidence="2" type="ORF">N7U62_05500</name>
</gene>
<keyword evidence="1" id="KW-1133">Transmembrane helix</keyword>
<name>A0ABT3CR60_9BACT</name>
<keyword evidence="1" id="KW-0472">Membrane</keyword>
<protein>
    <submittedName>
        <fullName evidence="2">DoxX family protein</fullName>
    </submittedName>
</protein>
<comment type="caution">
    <text evidence="2">The sequence shown here is derived from an EMBL/GenBank/DDBJ whole genome shotgun (WGS) entry which is preliminary data.</text>
</comment>
<feature type="transmembrane region" description="Helical" evidence="1">
    <location>
        <begin position="6"/>
        <end position="25"/>
    </location>
</feature>
<organism evidence="2 3">
    <name type="scientific">Reichenbachiella ulvae</name>
    <dbReference type="NCBI Taxonomy" id="2980104"/>
    <lineage>
        <taxon>Bacteria</taxon>
        <taxon>Pseudomonadati</taxon>
        <taxon>Bacteroidota</taxon>
        <taxon>Cytophagia</taxon>
        <taxon>Cytophagales</taxon>
        <taxon>Reichenbachiellaceae</taxon>
        <taxon>Reichenbachiella</taxon>
    </lineage>
</organism>
<accession>A0ABT3CR60</accession>
<evidence type="ECO:0000313" key="3">
    <source>
        <dbReference type="Proteomes" id="UP001300692"/>
    </source>
</evidence>
<reference evidence="2 3" key="1">
    <citation type="submission" date="2022-10" db="EMBL/GenBank/DDBJ databases">
        <title>Comparative genomics and taxonomic characterization of three novel marine species of genus Reichenbachiella exhibiting antioxidant and polysaccharide degradation activities.</title>
        <authorList>
            <person name="Muhammad N."/>
            <person name="Lee Y.-J."/>
            <person name="Ko J."/>
            <person name="Kim S.-G."/>
        </authorList>
    </citation>
    <scope>NUCLEOTIDE SEQUENCE [LARGE SCALE GENOMIC DNA]</scope>
    <source>
        <strain evidence="2 3">ABR2-5</strain>
    </source>
</reference>
<sequence length="118" mass="12271">MKALPTIGKFIFVIPMMIFGIFHFMGAKSMSGMVPSFLPGAVFWVYLTGAALIGAGIGIIIGKKGKLAAQLLGLMLILFAVLIHLPGAMGGDQMATSSFLKDVALGGGAWLLSSQAKN</sequence>
<keyword evidence="1" id="KW-0812">Transmembrane</keyword>
<proteinExistence type="predicted"/>
<evidence type="ECO:0000313" key="2">
    <source>
        <dbReference type="EMBL" id="MCV9386107.1"/>
    </source>
</evidence>
<feature type="transmembrane region" description="Helical" evidence="1">
    <location>
        <begin position="67"/>
        <end position="85"/>
    </location>
</feature>